<proteinExistence type="predicted"/>
<protein>
    <submittedName>
        <fullName evidence="2">DgyrCDS12284</fullName>
    </submittedName>
</protein>
<dbReference type="AlphaFoldDB" id="A0A7I8W5Z3"/>
<reference evidence="2 3" key="1">
    <citation type="submission" date="2020-08" db="EMBL/GenBank/DDBJ databases">
        <authorList>
            <person name="Hejnol A."/>
        </authorList>
    </citation>
    <scope>NUCLEOTIDE SEQUENCE [LARGE SCALE GENOMIC DNA]</scope>
</reference>
<evidence type="ECO:0000256" key="1">
    <source>
        <dbReference type="SAM" id="MobiDB-lite"/>
    </source>
</evidence>
<keyword evidence="3" id="KW-1185">Reference proteome</keyword>
<organism evidence="2 3">
    <name type="scientific">Dimorphilus gyrociliatus</name>
    <dbReference type="NCBI Taxonomy" id="2664684"/>
    <lineage>
        <taxon>Eukaryota</taxon>
        <taxon>Metazoa</taxon>
        <taxon>Spiralia</taxon>
        <taxon>Lophotrochozoa</taxon>
        <taxon>Annelida</taxon>
        <taxon>Polychaeta</taxon>
        <taxon>Polychaeta incertae sedis</taxon>
        <taxon>Dinophilidae</taxon>
        <taxon>Dimorphilus</taxon>
    </lineage>
</organism>
<feature type="region of interest" description="Disordered" evidence="1">
    <location>
        <begin position="26"/>
        <end position="59"/>
    </location>
</feature>
<dbReference type="Proteomes" id="UP000549394">
    <property type="component" value="Unassembled WGS sequence"/>
</dbReference>
<evidence type="ECO:0000313" key="2">
    <source>
        <dbReference type="EMBL" id="CAD5123979.1"/>
    </source>
</evidence>
<evidence type="ECO:0000313" key="3">
    <source>
        <dbReference type="Proteomes" id="UP000549394"/>
    </source>
</evidence>
<name>A0A7I8W5Z3_9ANNE</name>
<sequence>MLPCTGKRKRRSFFGDNDSLFLKKKRTMTESPEARTETVVMENRLSDDPVRKNGAGLNGTGGGLNASNMYFRISRTLSDLPAGNGTLLKFSSVCKRWQILVLTHIADSLI</sequence>
<comment type="caution">
    <text evidence="2">The sequence shown here is derived from an EMBL/GenBank/DDBJ whole genome shotgun (WGS) entry which is preliminary data.</text>
</comment>
<gene>
    <name evidence="2" type="ORF">DGYR_LOCUS11597</name>
</gene>
<dbReference type="EMBL" id="CAJFCJ010000020">
    <property type="protein sequence ID" value="CAD5123979.1"/>
    <property type="molecule type" value="Genomic_DNA"/>
</dbReference>
<accession>A0A7I8W5Z3</accession>